<dbReference type="Proteomes" id="UP000024547">
    <property type="component" value="Unassembled WGS sequence"/>
</dbReference>
<dbReference type="RefSeq" id="WP_035553602.1">
    <property type="nucleotide sequence ID" value="NZ_AWFH01000045.1"/>
</dbReference>
<accession>A0A059DYN6</accession>
<feature type="transmembrane region" description="Helical" evidence="1">
    <location>
        <begin position="46"/>
        <end position="63"/>
    </location>
</feature>
<evidence type="ECO:0000313" key="2">
    <source>
        <dbReference type="EMBL" id="HAE95160.1"/>
    </source>
</evidence>
<keyword evidence="1" id="KW-1133">Transmembrane helix</keyword>
<evidence type="ECO:0000313" key="5">
    <source>
        <dbReference type="Proteomes" id="UP000259173"/>
    </source>
</evidence>
<protein>
    <submittedName>
        <fullName evidence="3">Uncharacterized protein</fullName>
    </submittedName>
</protein>
<dbReference type="GeneID" id="92500806"/>
<name>A0A059DYN6_9PROT</name>
<dbReference type="EMBL" id="DMBR01000346">
    <property type="protein sequence ID" value="HAE95160.1"/>
    <property type="molecule type" value="Genomic_DNA"/>
</dbReference>
<keyword evidence="1" id="KW-0472">Membrane</keyword>
<organism evidence="3 4">
    <name type="scientific">Hyphomonas atlantica</name>
    <dbReference type="NCBI Taxonomy" id="1280948"/>
    <lineage>
        <taxon>Bacteria</taxon>
        <taxon>Pseudomonadati</taxon>
        <taxon>Pseudomonadota</taxon>
        <taxon>Alphaproteobacteria</taxon>
        <taxon>Hyphomonadales</taxon>
        <taxon>Hyphomonadaceae</taxon>
        <taxon>Hyphomonas</taxon>
    </lineage>
</organism>
<dbReference type="PATRIC" id="fig|1280948.3.peg.2633"/>
<sequence length="80" mass="8801">MSDPFLTIAAWCAALLGLVLVAYTLKKWRLAAKACYPMPFRRRKSYLSGLAFSALFFAAPAFVHGNTLIQHAGLAHLFSV</sequence>
<gene>
    <name evidence="2" type="ORF">DCG65_11400</name>
    <name evidence="3" type="ORF">HY36_07580</name>
</gene>
<keyword evidence="4" id="KW-1185">Reference proteome</keyword>
<dbReference type="Proteomes" id="UP000259173">
    <property type="component" value="Unassembled WGS sequence"/>
</dbReference>
<keyword evidence="1" id="KW-0812">Transmembrane</keyword>
<dbReference type="EMBL" id="AWFH01000045">
    <property type="protein sequence ID" value="KCZ59130.1"/>
    <property type="molecule type" value="Genomic_DNA"/>
</dbReference>
<dbReference type="OrthoDB" id="7620320at2"/>
<reference evidence="3 4" key="1">
    <citation type="journal article" date="2014" name="Antonie Van Leeuwenhoek">
        <title>Hyphomonas beringensis sp. nov. and Hyphomonas chukchiensis sp. nov., isolated from surface seawater of the Bering Sea and Chukchi Sea.</title>
        <authorList>
            <person name="Li C."/>
            <person name="Lai Q."/>
            <person name="Li G."/>
            <person name="Dong C."/>
            <person name="Wang J."/>
            <person name="Liao Y."/>
            <person name="Shao Z."/>
        </authorList>
    </citation>
    <scope>NUCLEOTIDE SEQUENCE [LARGE SCALE GENOMIC DNA]</scope>
    <source>
        <strain evidence="3 4">22II1-22F38</strain>
    </source>
</reference>
<evidence type="ECO:0000313" key="4">
    <source>
        <dbReference type="Proteomes" id="UP000024547"/>
    </source>
</evidence>
<reference evidence="2 5" key="2">
    <citation type="journal article" date="2018" name="Nat. Biotechnol.">
        <title>A standardized bacterial taxonomy based on genome phylogeny substantially revises the tree of life.</title>
        <authorList>
            <person name="Parks D.H."/>
            <person name="Chuvochina M."/>
            <person name="Waite D.W."/>
            <person name="Rinke C."/>
            <person name="Skarshewski A."/>
            <person name="Chaumeil P.A."/>
            <person name="Hugenholtz P."/>
        </authorList>
    </citation>
    <scope>NUCLEOTIDE SEQUENCE [LARGE SCALE GENOMIC DNA]</scope>
    <source>
        <strain evidence="2">UBA8557</strain>
    </source>
</reference>
<comment type="caution">
    <text evidence="3">The sequence shown here is derived from an EMBL/GenBank/DDBJ whole genome shotgun (WGS) entry which is preliminary data.</text>
</comment>
<feature type="transmembrane region" description="Helical" evidence="1">
    <location>
        <begin position="6"/>
        <end position="25"/>
    </location>
</feature>
<proteinExistence type="predicted"/>
<evidence type="ECO:0000313" key="3">
    <source>
        <dbReference type="EMBL" id="KCZ59130.1"/>
    </source>
</evidence>
<dbReference type="AlphaFoldDB" id="A0A059DYN6"/>
<evidence type="ECO:0000256" key="1">
    <source>
        <dbReference type="SAM" id="Phobius"/>
    </source>
</evidence>